<accession>A0ABN3VD29</accession>
<dbReference type="Gene3D" id="3.40.50.150">
    <property type="entry name" value="Vaccinia Virus protein VP39"/>
    <property type="match status" value="1"/>
</dbReference>
<dbReference type="Pfam" id="PF13489">
    <property type="entry name" value="Methyltransf_23"/>
    <property type="match status" value="1"/>
</dbReference>
<dbReference type="InterPro" id="IPR029063">
    <property type="entry name" value="SAM-dependent_MTases_sf"/>
</dbReference>
<name>A0ABN3VD29_9PSEU</name>
<dbReference type="GO" id="GO:0032259">
    <property type="term" value="P:methylation"/>
    <property type="evidence" value="ECO:0007669"/>
    <property type="project" value="UniProtKB-KW"/>
</dbReference>
<dbReference type="GO" id="GO:0008168">
    <property type="term" value="F:methyltransferase activity"/>
    <property type="evidence" value="ECO:0007669"/>
    <property type="project" value="UniProtKB-KW"/>
</dbReference>
<dbReference type="EMBL" id="BAAAUX010000014">
    <property type="protein sequence ID" value="GAA2793210.1"/>
    <property type="molecule type" value="Genomic_DNA"/>
</dbReference>
<evidence type="ECO:0000313" key="1">
    <source>
        <dbReference type="EMBL" id="GAA2793210.1"/>
    </source>
</evidence>
<comment type="caution">
    <text evidence="1">The sequence shown here is derived from an EMBL/GenBank/DDBJ whole genome shotgun (WGS) entry which is preliminary data.</text>
</comment>
<gene>
    <name evidence="1" type="ORF">GCM10010470_30080</name>
</gene>
<proteinExistence type="predicted"/>
<dbReference type="Proteomes" id="UP001500979">
    <property type="component" value="Unassembled WGS sequence"/>
</dbReference>
<protein>
    <submittedName>
        <fullName evidence="1">Class I SAM-dependent methyltransferase</fullName>
    </submittedName>
</protein>
<dbReference type="RefSeq" id="WP_344680282.1">
    <property type="nucleotide sequence ID" value="NZ_BAAAUX010000014.1"/>
</dbReference>
<sequence>MSDRQAVAALARAYAQGTAPAELTGHVTGLESALHLGIRAHAMRDRSTAHHCATRAVRFDPGSEFARLLVRHTADDNGNRVYDSPAAFRAFIRGGGNIGLYEQTSAALRDAYRRHRPRRVLDIGVGDGLALLPALGAGGPAVDVVEPSAELLTRTRQELHDRGIEHRAWQSTIQDFAADHDEHGEGEHWDLVQSTYAMQSLPPGDRATVLSWIARHSSTFVLVEFDVPEVPSPWEPDWFFEFVRRVERGLREYTGDRDLVGLGFVLPVVLGVFGPGPRTNYELAIDGWQRELRAAGFTDVSGRVLHDYWWRPAHIVEARR</sequence>
<keyword evidence="1" id="KW-0489">Methyltransferase</keyword>
<dbReference type="CDD" id="cd02440">
    <property type="entry name" value="AdoMet_MTases"/>
    <property type="match status" value="1"/>
</dbReference>
<dbReference type="SUPFAM" id="SSF53335">
    <property type="entry name" value="S-adenosyl-L-methionine-dependent methyltransferases"/>
    <property type="match status" value="1"/>
</dbReference>
<organism evidence="1 2">
    <name type="scientific">Saccharopolyspora taberi</name>
    <dbReference type="NCBI Taxonomy" id="60895"/>
    <lineage>
        <taxon>Bacteria</taxon>
        <taxon>Bacillati</taxon>
        <taxon>Actinomycetota</taxon>
        <taxon>Actinomycetes</taxon>
        <taxon>Pseudonocardiales</taxon>
        <taxon>Pseudonocardiaceae</taxon>
        <taxon>Saccharopolyspora</taxon>
    </lineage>
</organism>
<keyword evidence="1" id="KW-0808">Transferase</keyword>
<reference evidence="1 2" key="1">
    <citation type="journal article" date="2019" name="Int. J. Syst. Evol. Microbiol.">
        <title>The Global Catalogue of Microorganisms (GCM) 10K type strain sequencing project: providing services to taxonomists for standard genome sequencing and annotation.</title>
        <authorList>
            <consortium name="The Broad Institute Genomics Platform"/>
            <consortium name="The Broad Institute Genome Sequencing Center for Infectious Disease"/>
            <person name="Wu L."/>
            <person name="Ma J."/>
        </authorList>
    </citation>
    <scope>NUCLEOTIDE SEQUENCE [LARGE SCALE GENOMIC DNA]</scope>
    <source>
        <strain evidence="1 2">JCM 9383</strain>
    </source>
</reference>
<evidence type="ECO:0000313" key="2">
    <source>
        <dbReference type="Proteomes" id="UP001500979"/>
    </source>
</evidence>
<keyword evidence="2" id="KW-1185">Reference proteome</keyword>